<dbReference type="EMBL" id="FUXX01000016">
    <property type="protein sequence ID" value="SKA61881.1"/>
    <property type="molecule type" value="Genomic_DNA"/>
</dbReference>
<evidence type="ECO:0000313" key="1">
    <source>
        <dbReference type="EMBL" id="SKA61881.1"/>
    </source>
</evidence>
<organism evidence="1 2">
    <name type="scientific">Succinivibrio dextrinosolvens DSM 3072</name>
    <dbReference type="NCBI Taxonomy" id="1123324"/>
    <lineage>
        <taxon>Bacteria</taxon>
        <taxon>Pseudomonadati</taxon>
        <taxon>Pseudomonadota</taxon>
        <taxon>Gammaproteobacteria</taxon>
        <taxon>Aeromonadales</taxon>
        <taxon>Succinivibrionaceae</taxon>
        <taxon>Succinivibrio</taxon>
    </lineage>
</organism>
<evidence type="ECO:0000313" key="2">
    <source>
        <dbReference type="Proteomes" id="UP000242432"/>
    </source>
</evidence>
<name>A0A1T4VBK3_9GAMM</name>
<dbReference type="RefSeq" id="WP_156027234.1">
    <property type="nucleotide sequence ID" value="NZ_FUXX01000016.1"/>
</dbReference>
<dbReference type="AlphaFoldDB" id="A0A1T4VBK3"/>
<reference evidence="2" key="1">
    <citation type="submission" date="2017-02" db="EMBL/GenBank/DDBJ databases">
        <authorList>
            <person name="Varghese N."/>
            <person name="Submissions S."/>
        </authorList>
    </citation>
    <scope>NUCLEOTIDE SEQUENCE [LARGE SCALE GENOMIC DNA]</scope>
    <source>
        <strain evidence="2">DSM 3072</strain>
    </source>
</reference>
<keyword evidence="2" id="KW-1185">Reference proteome</keyword>
<gene>
    <name evidence="1" type="ORF">SAMN02745213_01164</name>
</gene>
<proteinExistence type="predicted"/>
<accession>A0A1T4VBK3</accession>
<sequence length="46" mass="5554">MKKSSRLLHNSTAQRRSRLRQAFIKNARARRQARQEVFFIQEQSHS</sequence>
<protein>
    <submittedName>
        <fullName evidence="1">Uncharacterized protein</fullName>
    </submittedName>
</protein>
<dbReference type="Proteomes" id="UP000242432">
    <property type="component" value="Unassembled WGS sequence"/>
</dbReference>